<dbReference type="HOGENOM" id="CLU_026556_1_0_2"/>
<keyword evidence="6" id="KW-1185">Reference proteome</keyword>
<feature type="transmembrane region" description="Helical" evidence="2">
    <location>
        <begin position="416"/>
        <end position="434"/>
    </location>
</feature>
<dbReference type="EMBL" id="CP009516">
    <property type="protein sequence ID" value="AKB79181.1"/>
    <property type="molecule type" value="Genomic_DNA"/>
</dbReference>
<evidence type="ECO:0000259" key="3">
    <source>
        <dbReference type="Pfam" id="PF09972"/>
    </source>
</evidence>
<accession>A0A0E3SE70</accession>
<dbReference type="GeneID" id="24832001"/>
<feature type="domain" description="Predicted membrane protein YciQ-like C-terminal" evidence="4">
    <location>
        <begin position="266"/>
        <end position="533"/>
    </location>
</feature>
<name>A0A0E3SE70_9EURY</name>
<protein>
    <recommendedName>
        <fullName evidence="7">DUF2207 domain-containing protein</fullName>
    </recommendedName>
</protein>
<dbReference type="KEGG" id="mhor:MSHOH_2698"/>
<sequence>MKVILLFLVILCLVPSASARDYALEGATTNITIDSSGIVHVEESISYVFEGNYNEVFRTLDVPPGESIRNIEGHCSDEACTFRVEPTSEGYELIGELPNSTPEEVTFFISYDHYGAVKVHKDISEFHYKLWGEEWEKPLGSLRGSITLPVENESEIQYWIHPTGYTQAASVKQNVLNLKTNEIPSYQWYEIRIAFPRIKSPDPSLVQIDDAEGLEEILAIENEYQQKGLILKNLYRLTILLALLALALPFLIYFRYGREPRIDYEAIYEREPPTDSRPAVVNAIMQGRIGTPTMDGFTATVMNLANLGYISLRTIKYEESKALGLFKSESEDILIELASPDLYTKAKSDLTKLEDFEKDVFDLLKKHASGNKISWAKLKKELGKGTDFYNFVLDWNKKVERHIVVEKLFRSTGNTYMTLFGAAVLIAAVVYFIAIPRFFPSDTFPLASNMNILVILIGAFGLVMIVFSGTFEKVLGRWTPEGRLYYKRWNNFKRYLTDFSALKEHPPESIEIWDSYLVYATALGVAEEVLKNMSLVVPAEQLRASHFYYVHHSYGQFGSGFGRAYSSSSPSSSGSGGGVGGVGGGSGGGGGGAR</sequence>
<feature type="domain" description="DUF2207" evidence="3">
    <location>
        <begin position="26"/>
        <end position="195"/>
    </location>
</feature>
<feature type="region of interest" description="Disordered" evidence="1">
    <location>
        <begin position="570"/>
        <end position="594"/>
    </location>
</feature>
<evidence type="ECO:0008006" key="7">
    <source>
        <dbReference type="Google" id="ProtNLM"/>
    </source>
</evidence>
<evidence type="ECO:0000256" key="1">
    <source>
        <dbReference type="SAM" id="MobiDB-lite"/>
    </source>
</evidence>
<keyword evidence="2" id="KW-0472">Membrane</keyword>
<dbReference type="AlphaFoldDB" id="A0A0E3SE70"/>
<evidence type="ECO:0000313" key="6">
    <source>
        <dbReference type="Proteomes" id="UP000033101"/>
    </source>
</evidence>
<feature type="transmembrane region" description="Helical" evidence="2">
    <location>
        <begin position="446"/>
        <end position="467"/>
    </location>
</feature>
<dbReference type="STRING" id="1434110.MSHOH_2698"/>
<feature type="compositionally biased region" description="Gly residues" evidence="1">
    <location>
        <begin position="574"/>
        <end position="594"/>
    </location>
</feature>
<gene>
    <name evidence="5" type="ORF">MSHOH_2698</name>
</gene>
<evidence type="ECO:0000313" key="5">
    <source>
        <dbReference type="EMBL" id="AKB79181.1"/>
    </source>
</evidence>
<keyword evidence="2" id="KW-0812">Transmembrane</keyword>
<reference evidence="5 6" key="1">
    <citation type="submission" date="2014-07" db="EMBL/GenBank/DDBJ databases">
        <title>Methanogenic archaea and the global carbon cycle.</title>
        <authorList>
            <person name="Henriksen J.R."/>
            <person name="Luke J."/>
            <person name="Reinhart S."/>
            <person name="Benedict M.N."/>
            <person name="Youngblut N.D."/>
            <person name="Metcalf M.E."/>
            <person name="Whitaker R.J."/>
            <person name="Metcalf W.W."/>
        </authorList>
    </citation>
    <scope>NUCLEOTIDE SEQUENCE [LARGE SCALE GENOMIC DNA]</scope>
    <source>
        <strain evidence="5 6">HB-1</strain>
    </source>
</reference>
<keyword evidence="2" id="KW-1133">Transmembrane helix</keyword>
<dbReference type="RefSeq" id="WP_239450988.1">
    <property type="nucleotide sequence ID" value="NZ_CP009516.1"/>
</dbReference>
<dbReference type="InterPro" id="IPR048389">
    <property type="entry name" value="YciQ-like_C"/>
</dbReference>
<evidence type="ECO:0000259" key="4">
    <source>
        <dbReference type="Pfam" id="PF20990"/>
    </source>
</evidence>
<evidence type="ECO:0000256" key="2">
    <source>
        <dbReference type="SAM" id="Phobius"/>
    </source>
</evidence>
<dbReference type="Pfam" id="PF09972">
    <property type="entry name" value="DUF2207"/>
    <property type="match status" value="1"/>
</dbReference>
<organism evidence="5 6">
    <name type="scientific">Methanosarcina horonobensis HB-1 = JCM 15518</name>
    <dbReference type="NCBI Taxonomy" id="1434110"/>
    <lineage>
        <taxon>Archaea</taxon>
        <taxon>Methanobacteriati</taxon>
        <taxon>Methanobacteriota</taxon>
        <taxon>Stenosarchaea group</taxon>
        <taxon>Methanomicrobia</taxon>
        <taxon>Methanosarcinales</taxon>
        <taxon>Methanosarcinaceae</taxon>
        <taxon>Methanosarcina</taxon>
    </lineage>
</organism>
<dbReference type="PATRIC" id="fig|1434110.4.peg.3481"/>
<dbReference type="InterPro" id="IPR018702">
    <property type="entry name" value="DUF2207"/>
</dbReference>
<dbReference type="Pfam" id="PF20990">
    <property type="entry name" value="DUF2207_C"/>
    <property type="match status" value="1"/>
</dbReference>
<dbReference type="Proteomes" id="UP000033101">
    <property type="component" value="Chromosome"/>
</dbReference>
<proteinExistence type="predicted"/>
<feature type="transmembrane region" description="Helical" evidence="2">
    <location>
        <begin position="234"/>
        <end position="254"/>
    </location>
</feature>